<reference evidence="2 3" key="1">
    <citation type="submission" date="2018-08" db="EMBL/GenBank/DDBJ databases">
        <title>Aphanomyces genome sequencing and annotation.</title>
        <authorList>
            <person name="Minardi D."/>
            <person name="Oidtmann B."/>
            <person name="Van Der Giezen M."/>
            <person name="Studholme D.J."/>
        </authorList>
    </citation>
    <scope>NUCLEOTIDE SEQUENCE [LARGE SCALE GENOMIC DNA]</scope>
    <source>
        <strain evidence="2 3">197901</strain>
    </source>
</reference>
<dbReference type="EMBL" id="QUTE01006037">
    <property type="protein sequence ID" value="RHZ34066.1"/>
    <property type="molecule type" value="Genomic_DNA"/>
</dbReference>
<gene>
    <name evidence="2" type="ORF">DYB31_010486</name>
</gene>
<dbReference type="Gene3D" id="2.130.10.10">
    <property type="entry name" value="YVTN repeat-like/Quinoprotein amine dehydrogenase"/>
    <property type="match status" value="1"/>
</dbReference>
<dbReference type="SUPFAM" id="SSF50978">
    <property type="entry name" value="WD40 repeat-like"/>
    <property type="match status" value="1"/>
</dbReference>
<dbReference type="InterPro" id="IPR015943">
    <property type="entry name" value="WD40/YVTN_repeat-like_dom_sf"/>
</dbReference>
<evidence type="ECO:0000259" key="1">
    <source>
        <dbReference type="PROSITE" id="PS51335"/>
    </source>
</evidence>
<sequence>MGAMTKSVKAKVSDNTLVSSAPVEVHGSIVYSCDETGLVLAKRYQNSTPDATKGVPFTLQDVEQWWRLPAMCSIVDGMVYYEHMISCGYFDGSWRIHWSADGELLQRIAFHKQKILCMARSEDDVTGDVALAFGSEDCTISLDVVASTCTGHTLLLHSLRTSCPLHAMDLSVPTIQRTSLHLTISAQGSILCHAIHDTNQLNSDTNWRASSTQSELLLVSLNGRVMSRVTLSSPDNRPMTLLQRGVTFTRCGEFVVTANATRDGGGIEVRPIGDLNSCVRRIETNRSSVLTCFGLSQDERCVVAGYEDGSLVMFALHYGISDQGRLLSDKRAREVEAAAFARATTSNVAQPEVTTLSVPPGLELDPIILTNLTNVFLKLKRPCVADDVEFEQLLRQFWGAVYPPMDILNEEDVKYERVGASWSRLGFQRPDPTTDFRAGGILSLHCLVKRMTSSQIPGSHEHTYPWGPVAINITCMMASRLWGADGQLHKDRENLWPVFASPDAFYVMFAEGTRLNGVSTTRISVM</sequence>
<dbReference type="VEuPathDB" id="FungiDB:H257_00349"/>
<evidence type="ECO:0000313" key="3">
    <source>
        <dbReference type="Proteomes" id="UP000266196"/>
    </source>
</evidence>
<organism evidence="2 3">
    <name type="scientific">Aphanomyces astaci</name>
    <name type="common">Crayfish plague agent</name>
    <dbReference type="NCBI Taxonomy" id="112090"/>
    <lineage>
        <taxon>Eukaryota</taxon>
        <taxon>Sar</taxon>
        <taxon>Stramenopiles</taxon>
        <taxon>Oomycota</taxon>
        <taxon>Saprolegniomycetes</taxon>
        <taxon>Saprolegniales</taxon>
        <taxon>Verrucalvaceae</taxon>
        <taxon>Aphanomyces</taxon>
    </lineage>
</organism>
<dbReference type="InterPro" id="IPR006816">
    <property type="entry name" value="ELMO_dom"/>
</dbReference>
<protein>
    <recommendedName>
        <fullName evidence="1">ELMO domain-containing protein</fullName>
    </recommendedName>
</protein>
<dbReference type="PANTHER" id="PTHR13743:SF163">
    <property type="entry name" value="BEACH DOMAIN-CONTAINING PROTEIN"/>
    <property type="match status" value="1"/>
</dbReference>
<name>A0A397FID0_APHAT</name>
<dbReference type="InterPro" id="IPR036322">
    <property type="entry name" value="WD40_repeat_dom_sf"/>
</dbReference>
<feature type="domain" description="ELMO" evidence="1">
    <location>
        <begin position="389"/>
        <end position="526"/>
    </location>
</feature>
<dbReference type="Pfam" id="PF04727">
    <property type="entry name" value="ELMO_CED12"/>
    <property type="match status" value="1"/>
</dbReference>
<dbReference type="InterPro" id="IPR050865">
    <property type="entry name" value="BEACH_Domain"/>
</dbReference>
<dbReference type="PANTHER" id="PTHR13743">
    <property type="entry name" value="BEIGE/BEACH-RELATED"/>
    <property type="match status" value="1"/>
</dbReference>
<evidence type="ECO:0000313" key="2">
    <source>
        <dbReference type="EMBL" id="RHZ34066.1"/>
    </source>
</evidence>
<proteinExistence type="predicted"/>
<comment type="caution">
    <text evidence="2">The sequence shown here is derived from an EMBL/GenBank/DDBJ whole genome shotgun (WGS) entry which is preliminary data.</text>
</comment>
<dbReference type="Proteomes" id="UP000266196">
    <property type="component" value="Unassembled WGS sequence"/>
</dbReference>
<accession>A0A397FID0</accession>
<dbReference type="AlphaFoldDB" id="A0A397FID0"/>
<dbReference type="PROSITE" id="PS51335">
    <property type="entry name" value="ELMO"/>
    <property type="match status" value="1"/>
</dbReference>